<keyword evidence="2" id="KW-1185">Reference proteome</keyword>
<organism evidence="1 2">
    <name type="scientific">Trametes sanguinea</name>
    <dbReference type="NCBI Taxonomy" id="158606"/>
    <lineage>
        <taxon>Eukaryota</taxon>
        <taxon>Fungi</taxon>
        <taxon>Dikarya</taxon>
        <taxon>Basidiomycota</taxon>
        <taxon>Agaricomycotina</taxon>
        <taxon>Agaricomycetes</taxon>
        <taxon>Polyporales</taxon>
        <taxon>Polyporaceae</taxon>
        <taxon>Trametes</taxon>
    </lineage>
</organism>
<evidence type="ECO:0000313" key="1">
    <source>
        <dbReference type="EMBL" id="KAJ2988855.1"/>
    </source>
</evidence>
<gene>
    <name evidence="1" type="ORF">NUW54_g8981</name>
</gene>
<comment type="caution">
    <text evidence="1">The sequence shown here is derived from an EMBL/GenBank/DDBJ whole genome shotgun (WGS) entry which is preliminary data.</text>
</comment>
<name>A0ACC1PCH4_9APHY</name>
<accession>A0ACC1PCH4</accession>
<evidence type="ECO:0000313" key="2">
    <source>
        <dbReference type="Proteomes" id="UP001144978"/>
    </source>
</evidence>
<dbReference type="EMBL" id="JANSHE010002895">
    <property type="protein sequence ID" value="KAJ2988855.1"/>
    <property type="molecule type" value="Genomic_DNA"/>
</dbReference>
<reference evidence="1" key="1">
    <citation type="submission" date="2022-08" db="EMBL/GenBank/DDBJ databases">
        <title>Genome Sequence of Pycnoporus sanguineus.</title>
        <authorList>
            <person name="Buettner E."/>
        </authorList>
    </citation>
    <scope>NUCLEOTIDE SEQUENCE</scope>
    <source>
        <strain evidence="1">CG-C14</strain>
    </source>
</reference>
<protein>
    <submittedName>
        <fullName evidence="1">Uncharacterized protein</fullName>
    </submittedName>
</protein>
<sequence>MDRKWRMSTTVFGLYAKGPEDRTRHLGLPLEPVIGRLRHEMREPLHLQGSCLSGTYSLDTVEVLLYRAARLANQLYVMSSRLASSFSRFLPNPKSVATKSGVEKGPMHLIESGLPQQLTKIGWKVQFDGELEFEHILAEDDPPIGNLKNPRAVSRVCELVAKVVGDRAKKGQLPLTLGGDHSLAMGTISGILEYVTEL</sequence>
<dbReference type="Proteomes" id="UP001144978">
    <property type="component" value="Unassembled WGS sequence"/>
</dbReference>
<proteinExistence type="predicted"/>